<keyword evidence="1" id="KW-0472">Membrane</keyword>
<dbReference type="AlphaFoldDB" id="A0A5C4V902"/>
<comment type="caution">
    <text evidence="2">The sequence shown here is derived from an EMBL/GenBank/DDBJ whole genome shotgun (WGS) entry which is preliminary data.</text>
</comment>
<evidence type="ECO:0000313" key="2">
    <source>
        <dbReference type="EMBL" id="TNM32095.1"/>
    </source>
</evidence>
<evidence type="ECO:0000313" key="3">
    <source>
        <dbReference type="Proteomes" id="UP000311713"/>
    </source>
</evidence>
<evidence type="ECO:0000256" key="1">
    <source>
        <dbReference type="SAM" id="Phobius"/>
    </source>
</evidence>
<name>A0A5C4V902_9ACTN</name>
<sequence>MFEHEAPASITFVKIVESGDISAEADEQIHSIYTKISNLMEGLAGGYYPKRVGEGVQPRKIDRLAVDRYRGVLDKLLQTETRMTSVAWSELDKELGRFLVDDQAVFDVTTLKKNLLVDVTSLLVSRDCLEFYSFDLGEAPRHFDDRELIHSLDPGRYRYRRISDSPHVVTARKRMVARSATLKVLLFSASSVGLSVILIQFLLSGSWVDRLVVAIATAASIVSLILALRRDDR</sequence>
<keyword evidence="1" id="KW-1133">Transmembrane helix</keyword>
<keyword evidence="3" id="KW-1185">Reference proteome</keyword>
<proteinExistence type="predicted"/>
<protein>
    <submittedName>
        <fullName evidence="2">Uncharacterized protein</fullName>
    </submittedName>
</protein>
<feature type="transmembrane region" description="Helical" evidence="1">
    <location>
        <begin position="182"/>
        <end position="205"/>
    </location>
</feature>
<feature type="transmembrane region" description="Helical" evidence="1">
    <location>
        <begin position="211"/>
        <end position="228"/>
    </location>
</feature>
<organism evidence="2 3">
    <name type="scientific">Streptomyces sedi</name>
    <dbReference type="NCBI Taxonomy" id="555059"/>
    <lineage>
        <taxon>Bacteria</taxon>
        <taxon>Bacillati</taxon>
        <taxon>Actinomycetota</taxon>
        <taxon>Actinomycetes</taxon>
        <taxon>Kitasatosporales</taxon>
        <taxon>Streptomycetaceae</taxon>
        <taxon>Streptomyces</taxon>
    </lineage>
</organism>
<dbReference type="OrthoDB" id="494977at2"/>
<accession>A0A5C4V902</accession>
<gene>
    <name evidence="2" type="ORF">FH715_06720</name>
</gene>
<dbReference type="RefSeq" id="WP_139641778.1">
    <property type="nucleotide sequence ID" value="NZ_BAAAZS010000177.1"/>
</dbReference>
<dbReference type="Proteomes" id="UP000311713">
    <property type="component" value="Unassembled WGS sequence"/>
</dbReference>
<dbReference type="EMBL" id="VDGT01000004">
    <property type="protein sequence ID" value="TNM32095.1"/>
    <property type="molecule type" value="Genomic_DNA"/>
</dbReference>
<reference evidence="2 3" key="1">
    <citation type="submission" date="2019-06" db="EMBL/GenBank/DDBJ databases">
        <title>Draft genome of Streptomyces sedi sp. JCM16909.</title>
        <authorList>
            <person name="Klykleung N."/>
            <person name="Tanasupawat S."/>
            <person name="Kudo T."/>
            <person name="Yuki M."/>
            <person name="Ohkuma M."/>
        </authorList>
    </citation>
    <scope>NUCLEOTIDE SEQUENCE [LARGE SCALE GENOMIC DNA]</scope>
    <source>
        <strain evidence="2 3">JCM 16909</strain>
    </source>
</reference>
<keyword evidence="1" id="KW-0812">Transmembrane</keyword>